<comment type="caution">
    <text evidence="2">The sequence shown here is derived from an EMBL/GenBank/DDBJ whole genome shotgun (WGS) entry which is preliminary data.</text>
</comment>
<proteinExistence type="predicted"/>
<accession>A0A367ZPG3</accession>
<reference evidence="2 3" key="1">
    <citation type="submission" date="2018-05" db="EMBL/GenBank/DDBJ databases">
        <title>A metagenomic window into the 2 km-deep terrestrial subsurface aquifer revealed taxonomically and functionally diverse microbial community comprising novel uncultured bacterial lineages.</title>
        <authorList>
            <person name="Kadnikov V.V."/>
            <person name="Mardanov A.V."/>
            <person name="Beletsky A.V."/>
            <person name="Banks D."/>
            <person name="Pimenov N.V."/>
            <person name="Frank Y.A."/>
            <person name="Karnachuk O.V."/>
            <person name="Ravin N.V."/>
        </authorList>
    </citation>
    <scope>NUCLEOTIDE SEQUENCE [LARGE SCALE GENOMIC DNA]</scope>
    <source>
        <strain evidence="2">BY5</strain>
    </source>
</reference>
<evidence type="ECO:0000313" key="2">
    <source>
        <dbReference type="EMBL" id="RCK79272.1"/>
    </source>
</evidence>
<dbReference type="AlphaFoldDB" id="A0A367ZPG3"/>
<sequence>MLAEGAPTPRCHGRPDFPTSEPAEEPLCPDCPHRQSLDVCPQDLHVLATIASHDEFALATVHHTLDTLVVTGRGSDLCELFVAAPAEVRVDLWKRLTACHPLSLHLLNELFERAELPPLEPGQWPQPLASYRAAAEGRPATIFPWPSQRSLCPSCLLSR</sequence>
<feature type="region of interest" description="Disordered" evidence="1">
    <location>
        <begin position="1"/>
        <end position="25"/>
    </location>
</feature>
<gene>
    <name evidence="2" type="ORF">OZSIB_0143</name>
</gene>
<evidence type="ECO:0000313" key="3">
    <source>
        <dbReference type="Proteomes" id="UP000252355"/>
    </source>
</evidence>
<dbReference type="EMBL" id="QOQW01000014">
    <property type="protein sequence ID" value="RCK79272.1"/>
    <property type="molecule type" value="Genomic_DNA"/>
</dbReference>
<evidence type="ECO:0000256" key="1">
    <source>
        <dbReference type="SAM" id="MobiDB-lite"/>
    </source>
</evidence>
<dbReference type="Proteomes" id="UP000252355">
    <property type="component" value="Unassembled WGS sequence"/>
</dbReference>
<name>A0A367ZPG3_9BACT</name>
<organism evidence="2 3">
    <name type="scientific">Candidatus Ozemobacter sibiricus</name>
    <dbReference type="NCBI Taxonomy" id="2268124"/>
    <lineage>
        <taxon>Bacteria</taxon>
        <taxon>Candidatus Ozemobacteria</taxon>
        <taxon>Candidatus Ozemobacterales</taxon>
        <taxon>Candidatus Ozemobacteraceae</taxon>
        <taxon>Candidatus Ozemobacter</taxon>
    </lineage>
</organism>
<protein>
    <submittedName>
        <fullName evidence="2">Uncharacterized protein</fullName>
    </submittedName>
</protein>